<keyword evidence="2" id="KW-0732">Signal</keyword>
<organism evidence="3 4">
    <name type="scientific">Hymenobacter metallicola</name>
    <dbReference type="NCBI Taxonomy" id="2563114"/>
    <lineage>
        <taxon>Bacteria</taxon>
        <taxon>Pseudomonadati</taxon>
        <taxon>Bacteroidota</taxon>
        <taxon>Cytophagia</taxon>
        <taxon>Cytophagales</taxon>
        <taxon>Hymenobacteraceae</taxon>
        <taxon>Hymenobacter</taxon>
    </lineage>
</organism>
<evidence type="ECO:0000256" key="1">
    <source>
        <dbReference type="SAM" id="MobiDB-lite"/>
    </source>
</evidence>
<dbReference type="EMBL" id="SRMB01000002">
    <property type="protein sequence ID" value="TGE27434.1"/>
    <property type="molecule type" value="Genomic_DNA"/>
</dbReference>
<dbReference type="OrthoDB" id="1491125at2"/>
<evidence type="ECO:0008006" key="5">
    <source>
        <dbReference type="Google" id="ProtNLM"/>
    </source>
</evidence>
<dbReference type="RefSeq" id="WP_135395397.1">
    <property type="nucleotide sequence ID" value="NZ_SRMB01000002.1"/>
</dbReference>
<evidence type="ECO:0000313" key="4">
    <source>
        <dbReference type="Proteomes" id="UP000298471"/>
    </source>
</evidence>
<dbReference type="PANTHER" id="PTHR42754">
    <property type="entry name" value="ENDOGLUCANASE"/>
    <property type="match status" value="1"/>
</dbReference>
<dbReference type="PANTHER" id="PTHR42754:SF1">
    <property type="entry name" value="LIPOPROTEIN"/>
    <property type="match status" value="1"/>
</dbReference>
<reference evidence="3 4" key="1">
    <citation type="submission" date="2019-04" db="EMBL/GenBank/DDBJ databases">
        <authorList>
            <person name="Feng G."/>
            <person name="Zhang J."/>
            <person name="Zhu H."/>
        </authorList>
    </citation>
    <scope>NUCLEOTIDE SEQUENCE [LARGE SCALE GENOMIC DNA]</scope>
    <source>
        <strain evidence="3 4">9PBR-1</strain>
    </source>
</reference>
<feature type="signal peptide" evidence="2">
    <location>
        <begin position="1"/>
        <end position="27"/>
    </location>
</feature>
<dbReference type="Pfam" id="PF13585">
    <property type="entry name" value="CHU_C"/>
    <property type="match status" value="1"/>
</dbReference>
<accession>A0A4Z0QCL9</accession>
<feature type="chain" id="PRO_5021361671" description="Gliding motility-associated C-terminal domain-containing protein" evidence="2">
    <location>
        <begin position="28"/>
        <end position="883"/>
    </location>
</feature>
<protein>
    <recommendedName>
        <fullName evidence="5">Gliding motility-associated C-terminal domain-containing protein</fullName>
    </recommendedName>
</protein>
<sequence>MVRLLRQLARRGGLLLACFLFFQTAVAQTPTTLWQQAFGGTSRDHLTQMVPTPDGGCLLGGPSDSGLSGNKTTAQVGFWVIKLDASGTKQWERVHGNSVGLGLTRMELTADGGYILAGSSAAGASADKSQPSRGAEDYWVLKIDKNGSKQWDRTFGDSARELLGAVKPTTDGGYLLGGYSSSGISGDKTQPSRGRDDYWVVKIDGNGTKLWDRTLGGSESDQGLTLTASRDGGCLVGGYALSGISGDKTQAIRGSVDFWAVKLDGNGTKEWDRTYGGNVTDILTQICQTPDDGYLLGGYSGSDLSGDRTQPNRGSDDYWVVKINSRGEKEWDSSFGGSGQDDLRALQPTADGGYLLGGESSSGTSPDKSQPNRGFYDYWVLKLDGRGRKQWDRTFGTAGSDQVGAVLQNPDGTFLVGGLSSGGFSGDRTGPSYGDTDFWVLKLGATPAASPARTEIRGDSVLCGGQVLLTATTSVPAASFRWNTGATTRSLVATQLGTYSVTVTFPDGQTATDQQVVEPFTKKVRITGDSVLCAGRMGRLTGIAAGADGYYWSTGDSAATITVQQPGTYTVTAYFGVSCSATRQIVVQQVGASISGPSQLCTGASGVLTVAAPGATQLRWSTGATTATLPVSQAGTYSVVATFPNGCTATATQVVTMAAAPLRIIGGPTLCAQQPVALTAEAPGAVSYRWNTGATTASISVSQPGTYSVETTYANGCRNQAQQQVQQPTLANASLGADTTLCAGRSLVLRVPAALLAAGYPYQWSDGTQAPLLTARQPGTYALTYTTPCGPETIQRRISLGDCQPPANIITPNDDKVNDRWVVQGLPNGDYALEIYTRWGRKVYEAAVYHQEWGPGVAAGTYYYLLRHHSTGQTYRGWITVAQ</sequence>
<evidence type="ECO:0000256" key="2">
    <source>
        <dbReference type="SAM" id="SignalP"/>
    </source>
</evidence>
<keyword evidence="4" id="KW-1185">Reference proteome</keyword>
<dbReference type="Proteomes" id="UP000298471">
    <property type="component" value="Unassembled WGS sequence"/>
</dbReference>
<name>A0A4Z0QCL9_9BACT</name>
<gene>
    <name evidence="3" type="ORF">E5K02_13730</name>
</gene>
<proteinExistence type="predicted"/>
<feature type="region of interest" description="Disordered" evidence="1">
    <location>
        <begin position="330"/>
        <end position="370"/>
    </location>
</feature>
<evidence type="ECO:0000313" key="3">
    <source>
        <dbReference type="EMBL" id="TGE27434.1"/>
    </source>
</evidence>
<comment type="caution">
    <text evidence="3">The sequence shown here is derived from an EMBL/GenBank/DDBJ whole genome shotgun (WGS) entry which is preliminary data.</text>
</comment>
<dbReference type="AlphaFoldDB" id="A0A4Z0QCL9"/>